<sequence>MAIFDPVWASDDDALITPPTADEIEEGFRCGRADPGLFNWLIQTLQSTINALNIGDMASKFRQVATTEGIQGGGDLQDDRTLRLNFSGLEVENSVAGDDIVAFFDISAGAHRKTTRTAFLAGVGGAGGSITGGENIGTGTGLVYASVNGGSLQFRRLKNAGGIDIAVSTNDVVLSIAPMGAELTVA</sequence>
<keyword evidence="2" id="KW-1185">Reference proteome</keyword>
<dbReference type="Proteomes" id="UP001163223">
    <property type="component" value="Chromosome"/>
</dbReference>
<proteinExistence type="predicted"/>
<dbReference type="EMBL" id="CP113520">
    <property type="protein sequence ID" value="WAJ27143.1"/>
    <property type="molecule type" value="Genomic_DNA"/>
</dbReference>
<reference evidence="1" key="1">
    <citation type="submission" date="2022-11" db="EMBL/GenBank/DDBJ databases">
        <title>beta-Carotene-producing bacterium, Jeongeuplla avenae sp. nov., alleviates the salt stress of Arabidopsis seedlings.</title>
        <authorList>
            <person name="Jiang L."/>
            <person name="Lee J."/>
        </authorList>
    </citation>
    <scope>NUCLEOTIDE SEQUENCE</scope>
    <source>
        <strain evidence="1">DY_R2A_6</strain>
    </source>
</reference>
<gene>
    <name evidence="1" type="ORF">OXU80_20135</name>
</gene>
<protein>
    <submittedName>
        <fullName evidence="1">Uncharacterized protein</fullName>
    </submittedName>
</protein>
<organism evidence="1 2">
    <name type="scientific">Antarcticirhabdus aurantiaca</name>
    <dbReference type="NCBI Taxonomy" id="2606717"/>
    <lineage>
        <taxon>Bacteria</taxon>
        <taxon>Pseudomonadati</taxon>
        <taxon>Pseudomonadota</taxon>
        <taxon>Alphaproteobacteria</taxon>
        <taxon>Hyphomicrobiales</taxon>
        <taxon>Aurantimonadaceae</taxon>
        <taxon>Antarcticirhabdus</taxon>
    </lineage>
</organism>
<accession>A0ACD4NK46</accession>
<evidence type="ECO:0000313" key="2">
    <source>
        <dbReference type="Proteomes" id="UP001163223"/>
    </source>
</evidence>
<name>A0ACD4NK46_9HYPH</name>
<evidence type="ECO:0000313" key="1">
    <source>
        <dbReference type="EMBL" id="WAJ27143.1"/>
    </source>
</evidence>